<dbReference type="PROSITE" id="PS50126">
    <property type="entry name" value="S1"/>
    <property type="match status" value="4"/>
</dbReference>
<dbReference type="GO" id="GO:0005840">
    <property type="term" value="C:ribosome"/>
    <property type="evidence" value="ECO:0007669"/>
    <property type="project" value="UniProtKB-KW"/>
</dbReference>
<dbReference type="EMBL" id="AYZO01000002">
    <property type="protein sequence ID" value="KRN14620.1"/>
    <property type="molecule type" value="Genomic_DNA"/>
</dbReference>
<dbReference type="InterPro" id="IPR003029">
    <property type="entry name" value="S1_domain"/>
</dbReference>
<evidence type="ECO:0000256" key="3">
    <source>
        <dbReference type="ARBA" id="ARBA00023274"/>
    </source>
</evidence>
<dbReference type="PANTHER" id="PTHR10724">
    <property type="entry name" value="30S RIBOSOMAL PROTEIN S1"/>
    <property type="match status" value="1"/>
</dbReference>
<feature type="region of interest" description="Disordered" evidence="4">
    <location>
        <begin position="365"/>
        <end position="390"/>
    </location>
</feature>
<evidence type="ECO:0000313" key="7">
    <source>
        <dbReference type="Proteomes" id="UP000051521"/>
    </source>
</evidence>
<keyword evidence="3" id="KW-0687">Ribonucleoprotein</keyword>
<keyword evidence="2 6" id="KW-0689">Ribosomal protein</keyword>
<feature type="domain" description="S1 motif" evidence="5">
    <location>
        <begin position="292"/>
        <end position="361"/>
    </location>
</feature>
<dbReference type="Gene3D" id="2.40.50.140">
    <property type="entry name" value="Nucleic acid-binding proteins"/>
    <property type="match status" value="4"/>
</dbReference>
<dbReference type="CDD" id="cd05688">
    <property type="entry name" value="S1_RPS1_repeat_ec3"/>
    <property type="match status" value="1"/>
</dbReference>
<evidence type="ECO:0000256" key="2">
    <source>
        <dbReference type="ARBA" id="ARBA00022980"/>
    </source>
</evidence>
<comment type="caution">
    <text evidence="6">The sequence shown here is derived from an EMBL/GenBank/DDBJ whole genome shotgun (WGS) entry which is preliminary data.</text>
</comment>
<dbReference type="SUPFAM" id="SSF50249">
    <property type="entry name" value="Nucleic acid-binding proteins"/>
    <property type="match status" value="4"/>
</dbReference>
<dbReference type="SMART" id="SM00316">
    <property type="entry name" value="S1"/>
    <property type="match status" value="4"/>
</dbReference>
<reference evidence="6 7" key="1">
    <citation type="journal article" date="2015" name="Genome Announc.">
        <title>Expanding the biotechnology potential of lactobacilli through comparative genomics of 213 strains and associated genera.</title>
        <authorList>
            <person name="Sun Z."/>
            <person name="Harris H.M."/>
            <person name="McCann A."/>
            <person name="Guo C."/>
            <person name="Argimon S."/>
            <person name="Zhang W."/>
            <person name="Yang X."/>
            <person name="Jeffery I.B."/>
            <person name="Cooney J.C."/>
            <person name="Kagawa T.F."/>
            <person name="Liu W."/>
            <person name="Song Y."/>
            <person name="Salvetti E."/>
            <person name="Wrobel A."/>
            <person name="Rasinkangas P."/>
            <person name="Parkhill J."/>
            <person name="Rea M.C."/>
            <person name="O'Sullivan O."/>
            <person name="Ritari J."/>
            <person name="Douillard F.P."/>
            <person name="Paul Ross R."/>
            <person name="Yang R."/>
            <person name="Briner A.E."/>
            <person name="Felis G.E."/>
            <person name="de Vos W.M."/>
            <person name="Barrangou R."/>
            <person name="Klaenhammer T.R."/>
            <person name="Caufield P.W."/>
            <person name="Cui Y."/>
            <person name="Zhang H."/>
            <person name="O'Toole P.W."/>
        </authorList>
    </citation>
    <scope>NUCLEOTIDE SEQUENCE [LARGE SCALE GENOMIC DNA]</scope>
    <source>
        <strain evidence="6 7">DSM 23908</strain>
    </source>
</reference>
<gene>
    <name evidence="6" type="ORF">FC38_GL000704</name>
</gene>
<sequence>MEIDIWEVHMSDNSNQFLDALKQMQGVEVGDIVDVEVLDVEDGQLDVGVVNAGVEGVITRREFTTDRNADLTELVKPGETIKALVLKRAGGDKENGEFFFSVTRLKEREAFDKLQKDFEEGNAIEGTVTSSVRGGLLVDVGTRGFLPASLISSRYVSDLKPYIGKTMKLKITEIDPNKNRLILSHKDLVEEEREEAFDKVASQLVVGDVVEGKVSRLTNFGAFIDVGGVDGLVHISEISYKHIDKPSDALRVGQDVKVKVIGIDDDRHRISLSIKQTEPSPFEQATSSLNEGDVFEGEVKSLTNFGAFVEVTDGIQGLVHVSEISNKHVDKPSDVLKVGQNVKVKVLNIDPSEKRISLSIKATEENAASESARPRRPRTDNSVNKKYMNNDDNGFALGDIIGDQLKDRN</sequence>
<feature type="domain" description="S1 motif" evidence="5">
    <location>
        <begin position="121"/>
        <end position="186"/>
    </location>
</feature>
<dbReference type="PANTHER" id="PTHR10724:SF7">
    <property type="entry name" value="SMALL RIBOSOMAL SUBUNIT PROTEIN BS1C"/>
    <property type="match status" value="1"/>
</dbReference>
<dbReference type="Proteomes" id="UP000051521">
    <property type="component" value="Unassembled WGS sequence"/>
</dbReference>
<organism evidence="6 7">
    <name type="scientific">Lactobacillus gigeriorum DSM 23908 = CRBIP 24.85</name>
    <dbReference type="NCBI Taxonomy" id="1423751"/>
    <lineage>
        <taxon>Bacteria</taxon>
        <taxon>Bacillati</taxon>
        <taxon>Bacillota</taxon>
        <taxon>Bacilli</taxon>
        <taxon>Lactobacillales</taxon>
        <taxon>Lactobacillaceae</taxon>
        <taxon>Lactobacillus</taxon>
    </lineage>
</organism>
<dbReference type="InterPro" id="IPR050437">
    <property type="entry name" value="Ribos_protein_bS1-like"/>
</dbReference>
<dbReference type="CDD" id="cd04465">
    <property type="entry name" value="S1_RPS1_repeat_ec2_hs2"/>
    <property type="match status" value="1"/>
</dbReference>
<keyword evidence="7" id="KW-1185">Reference proteome</keyword>
<dbReference type="InterPro" id="IPR035104">
    <property type="entry name" value="Ribosomal_protein_S1-like"/>
</dbReference>
<comment type="similarity">
    <text evidence="1">Belongs to the bacterial ribosomal protein bS1 family.</text>
</comment>
<accession>A0ABR5PXC8</accession>
<protein>
    <submittedName>
        <fullName evidence="6">30S ribosomal protein S1</fullName>
    </submittedName>
</protein>
<dbReference type="PRINTS" id="PR00681">
    <property type="entry name" value="RIBOSOMALS1"/>
</dbReference>
<evidence type="ECO:0000313" key="6">
    <source>
        <dbReference type="EMBL" id="KRN14620.1"/>
    </source>
</evidence>
<evidence type="ECO:0000256" key="4">
    <source>
        <dbReference type="SAM" id="MobiDB-lite"/>
    </source>
</evidence>
<name>A0ABR5PXC8_9LACO</name>
<feature type="domain" description="S1 motif" evidence="5">
    <location>
        <begin position="207"/>
        <end position="275"/>
    </location>
</feature>
<proteinExistence type="inferred from homology"/>
<feature type="domain" description="S1 motif" evidence="5">
    <location>
        <begin position="30"/>
        <end position="103"/>
    </location>
</feature>
<dbReference type="Pfam" id="PF00575">
    <property type="entry name" value="S1"/>
    <property type="match status" value="4"/>
</dbReference>
<evidence type="ECO:0000256" key="1">
    <source>
        <dbReference type="ARBA" id="ARBA00006767"/>
    </source>
</evidence>
<dbReference type="InterPro" id="IPR012340">
    <property type="entry name" value="NA-bd_OB-fold"/>
</dbReference>
<evidence type="ECO:0000259" key="5">
    <source>
        <dbReference type="PROSITE" id="PS50126"/>
    </source>
</evidence>
<dbReference type="NCBIfam" id="NF005208">
    <property type="entry name" value="PRK06676.1"/>
    <property type="match status" value="1"/>
</dbReference>